<dbReference type="Proteomes" id="UP001596353">
    <property type="component" value="Unassembled WGS sequence"/>
</dbReference>
<organism evidence="1 2">
    <name type="scientific">Sulfitobacter porphyrae</name>
    <dbReference type="NCBI Taxonomy" id="1246864"/>
    <lineage>
        <taxon>Bacteria</taxon>
        <taxon>Pseudomonadati</taxon>
        <taxon>Pseudomonadota</taxon>
        <taxon>Alphaproteobacteria</taxon>
        <taxon>Rhodobacterales</taxon>
        <taxon>Roseobacteraceae</taxon>
        <taxon>Sulfitobacter</taxon>
    </lineage>
</organism>
<evidence type="ECO:0000313" key="2">
    <source>
        <dbReference type="Proteomes" id="UP001596353"/>
    </source>
</evidence>
<dbReference type="EMBL" id="JBHSWG010000001">
    <property type="protein sequence ID" value="MFC6760847.1"/>
    <property type="molecule type" value="Genomic_DNA"/>
</dbReference>
<keyword evidence="2" id="KW-1185">Reference proteome</keyword>
<gene>
    <name evidence="1" type="ORF">ACFQFQ_17275</name>
</gene>
<evidence type="ECO:0000313" key="1">
    <source>
        <dbReference type="EMBL" id="MFC6760847.1"/>
    </source>
</evidence>
<reference evidence="2" key="1">
    <citation type="journal article" date="2019" name="Int. J. Syst. Evol. Microbiol.">
        <title>The Global Catalogue of Microorganisms (GCM) 10K type strain sequencing project: providing services to taxonomists for standard genome sequencing and annotation.</title>
        <authorList>
            <consortium name="The Broad Institute Genomics Platform"/>
            <consortium name="The Broad Institute Genome Sequencing Center for Infectious Disease"/>
            <person name="Wu L."/>
            <person name="Ma J."/>
        </authorList>
    </citation>
    <scope>NUCLEOTIDE SEQUENCE [LARGE SCALE GENOMIC DNA]</scope>
    <source>
        <strain evidence="2">CCUG 66188</strain>
    </source>
</reference>
<sequence length="43" mass="4619">MEQIKFSHQPVPDIVTVDQCPLGDAGIACRVRGKAAEIRKVAA</sequence>
<proteinExistence type="predicted"/>
<comment type="caution">
    <text evidence="1">The sequence shown here is derived from an EMBL/GenBank/DDBJ whole genome shotgun (WGS) entry which is preliminary data.</text>
</comment>
<name>A0ABW2B5J3_9RHOB</name>
<accession>A0ABW2B5J3</accession>
<protein>
    <submittedName>
        <fullName evidence="1">Uncharacterized protein</fullName>
    </submittedName>
</protein>